<evidence type="ECO:0000313" key="2">
    <source>
        <dbReference type="Proteomes" id="UP000218785"/>
    </source>
</evidence>
<dbReference type="AlphaFoldDB" id="A0A1Z4MVT9"/>
<evidence type="ECO:0000313" key="1">
    <source>
        <dbReference type="EMBL" id="BAY97541.1"/>
    </source>
</evidence>
<protein>
    <recommendedName>
        <fullName evidence="3">DUF488 domain-containing protein</fullName>
    </recommendedName>
</protein>
<dbReference type="RefSeq" id="WP_096574578.1">
    <property type="nucleotide sequence ID" value="NZ_CAWNJS010000001.1"/>
</dbReference>
<dbReference type="Pfam" id="PF04343">
    <property type="entry name" value="DUF488"/>
    <property type="match status" value="1"/>
</dbReference>
<dbReference type="KEGG" id="ttq:NIES37_14830"/>
<proteinExistence type="predicted"/>
<dbReference type="EMBL" id="AP018248">
    <property type="protein sequence ID" value="BAY97541.1"/>
    <property type="molecule type" value="Genomic_DNA"/>
</dbReference>
<dbReference type="InterPro" id="IPR007438">
    <property type="entry name" value="DUF488"/>
</dbReference>
<reference evidence="1 2" key="1">
    <citation type="submission" date="2017-06" db="EMBL/GenBank/DDBJ databases">
        <title>Genome sequencing of cyanobaciteial culture collection at National Institute for Environmental Studies (NIES).</title>
        <authorList>
            <person name="Hirose Y."/>
            <person name="Shimura Y."/>
            <person name="Fujisawa T."/>
            <person name="Nakamura Y."/>
            <person name="Kawachi M."/>
        </authorList>
    </citation>
    <scope>NUCLEOTIDE SEQUENCE [LARGE SCALE GENOMIC DNA]</scope>
    <source>
        <strain evidence="1 2">NIES-37</strain>
    </source>
</reference>
<dbReference type="PANTHER" id="PTHR39337">
    <property type="entry name" value="BLR5642 PROTEIN"/>
    <property type="match status" value="1"/>
</dbReference>
<organism evidence="1 2">
    <name type="scientific">Tolypothrix tenuis PCC 7101</name>
    <dbReference type="NCBI Taxonomy" id="231146"/>
    <lineage>
        <taxon>Bacteria</taxon>
        <taxon>Bacillati</taxon>
        <taxon>Cyanobacteriota</taxon>
        <taxon>Cyanophyceae</taxon>
        <taxon>Nostocales</taxon>
        <taxon>Tolypothrichaceae</taxon>
        <taxon>Tolypothrix</taxon>
    </lineage>
</organism>
<evidence type="ECO:0008006" key="3">
    <source>
        <dbReference type="Google" id="ProtNLM"/>
    </source>
</evidence>
<dbReference type="Proteomes" id="UP000218785">
    <property type="component" value="Chromosome"/>
</dbReference>
<gene>
    <name evidence="1" type="ORF">NIES37_14830</name>
</gene>
<keyword evidence="2" id="KW-1185">Reference proteome</keyword>
<sequence length="148" mass="17190">MSNSINLFTIGFTQKTAQQFFDTLVKSGVKRVVDTRLNNISQLAGFTKRGDLEYFLRKIGDIEYVHILDLAPTKDILDDYKKNKGDWETYENKFLALMRDRQIEQKVSPQLLDGSCLLCSEAKPHHCHRRLVAEYLRDKWGNITISHL</sequence>
<dbReference type="PANTHER" id="PTHR39337:SF1">
    <property type="entry name" value="BLR5642 PROTEIN"/>
    <property type="match status" value="1"/>
</dbReference>
<name>A0A1Z4MVT9_9CYAN</name>
<accession>A0A1Z4MVT9</accession>